<keyword evidence="1" id="KW-0805">Transcription regulation</keyword>
<dbReference type="PANTHER" id="PTHR43280">
    <property type="entry name" value="ARAC-FAMILY TRANSCRIPTIONAL REGULATOR"/>
    <property type="match status" value="1"/>
</dbReference>
<keyword evidence="2" id="KW-0238">DNA-binding</keyword>
<dbReference type="SUPFAM" id="SSF46689">
    <property type="entry name" value="Homeodomain-like"/>
    <property type="match status" value="1"/>
</dbReference>
<dbReference type="PANTHER" id="PTHR43280:SF32">
    <property type="entry name" value="TRANSCRIPTIONAL REGULATORY PROTEIN"/>
    <property type="match status" value="1"/>
</dbReference>
<evidence type="ECO:0000313" key="5">
    <source>
        <dbReference type="EMBL" id="MFB9103260.1"/>
    </source>
</evidence>
<dbReference type="SMART" id="SM00342">
    <property type="entry name" value="HTH_ARAC"/>
    <property type="match status" value="1"/>
</dbReference>
<evidence type="ECO:0000256" key="2">
    <source>
        <dbReference type="ARBA" id="ARBA00023125"/>
    </source>
</evidence>
<keyword evidence="3" id="KW-0804">Transcription</keyword>
<accession>A0ABV5GUE7</accession>
<dbReference type="InterPro" id="IPR037923">
    <property type="entry name" value="HTH-like"/>
</dbReference>
<dbReference type="Gene3D" id="1.10.10.60">
    <property type="entry name" value="Homeodomain-like"/>
    <property type="match status" value="1"/>
</dbReference>
<dbReference type="RefSeq" id="WP_290268656.1">
    <property type="nucleotide sequence ID" value="NZ_JAUFQP010000007.1"/>
</dbReference>
<gene>
    <name evidence="5" type="ORF">ACFFU1_00010</name>
</gene>
<reference evidence="5 6" key="1">
    <citation type="submission" date="2024-09" db="EMBL/GenBank/DDBJ databases">
        <authorList>
            <person name="Sun Q."/>
            <person name="Mori K."/>
        </authorList>
    </citation>
    <scope>NUCLEOTIDE SEQUENCE [LARGE SCALE GENOMIC DNA]</scope>
    <source>
        <strain evidence="5 6">CECT 8300</strain>
    </source>
</reference>
<feature type="domain" description="HTH araC/xylS-type" evidence="4">
    <location>
        <begin position="168"/>
        <end position="266"/>
    </location>
</feature>
<sequence length="271" mass="31686">MTELIIKDKTTTDETIKIEPFRKNIRQTKPHKHNKYLEFIYFSKASGYHVIDNFKIEIKQPVFFIVRKEQVHYWNLNSEPEGYVIIIKESFISQCLDIEIKQQFLKISAFSYLEPENNITIEQLFILLSKENTNPNNKTVIEGLLKALLGKLLQIESPKQPQNTSIYHKYLELLHAQEKLSNSVKHYANLLNTSPQNLNTNCRNECDKSASEILSDFILSEAKRLLIYSEKNISDIAYSLSFRDNSHFTKYFKRHVGQTPSEFKANTSYIP</sequence>
<proteinExistence type="predicted"/>
<evidence type="ECO:0000313" key="6">
    <source>
        <dbReference type="Proteomes" id="UP001589590"/>
    </source>
</evidence>
<name>A0ABV5GUE7_9FLAO</name>
<dbReference type="Pfam" id="PF12833">
    <property type="entry name" value="HTH_18"/>
    <property type="match status" value="1"/>
</dbReference>
<keyword evidence="6" id="KW-1185">Reference proteome</keyword>
<dbReference type="SUPFAM" id="SSF51215">
    <property type="entry name" value="Regulatory protein AraC"/>
    <property type="match status" value="1"/>
</dbReference>
<protein>
    <submittedName>
        <fullName evidence="5">Helix-turn-helix domain-containing protein</fullName>
    </submittedName>
</protein>
<evidence type="ECO:0000259" key="4">
    <source>
        <dbReference type="PROSITE" id="PS01124"/>
    </source>
</evidence>
<dbReference type="Proteomes" id="UP001589590">
    <property type="component" value="Unassembled WGS sequence"/>
</dbReference>
<dbReference type="InterPro" id="IPR009057">
    <property type="entry name" value="Homeodomain-like_sf"/>
</dbReference>
<comment type="caution">
    <text evidence="5">The sequence shown here is derived from an EMBL/GenBank/DDBJ whole genome shotgun (WGS) entry which is preliminary data.</text>
</comment>
<dbReference type="InterPro" id="IPR018060">
    <property type="entry name" value="HTH_AraC"/>
</dbReference>
<organism evidence="5 6">
    <name type="scientific">Algibacter miyuki</name>
    <dbReference type="NCBI Taxonomy" id="1306933"/>
    <lineage>
        <taxon>Bacteria</taxon>
        <taxon>Pseudomonadati</taxon>
        <taxon>Bacteroidota</taxon>
        <taxon>Flavobacteriia</taxon>
        <taxon>Flavobacteriales</taxon>
        <taxon>Flavobacteriaceae</taxon>
        <taxon>Algibacter</taxon>
    </lineage>
</organism>
<dbReference type="InterPro" id="IPR020449">
    <property type="entry name" value="Tscrpt_reg_AraC-type_HTH"/>
</dbReference>
<dbReference type="PRINTS" id="PR00032">
    <property type="entry name" value="HTHARAC"/>
</dbReference>
<evidence type="ECO:0000256" key="3">
    <source>
        <dbReference type="ARBA" id="ARBA00023163"/>
    </source>
</evidence>
<evidence type="ECO:0000256" key="1">
    <source>
        <dbReference type="ARBA" id="ARBA00023015"/>
    </source>
</evidence>
<dbReference type="EMBL" id="JBHMFA010000001">
    <property type="protein sequence ID" value="MFB9103260.1"/>
    <property type="molecule type" value="Genomic_DNA"/>
</dbReference>
<dbReference type="PROSITE" id="PS01124">
    <property type="entry name" value="HTH_ARAC_FAMILY_2"/>
    <property type="match status" value="1"/>
</dbReference>